<name>A0A261TIY6_9BORD</name>
<dbReference type="EMBL" id="NEVP01000009">
    <property type="protein sequence ID" value="OZI49000.1"/>
    <property type="molecule type" value="Genomic_DNA"/>
</dbReference>
<comment type="similarity">
    <text evidence="1">Belongs to the UPF0065 (bug) family.</text>
</comment>
<dbReference type="PANTHER" id="PTHR42928:SF5">
    <property type="entry name" value="BLR1237 PROTEIN"/>
    <property type="match status" value="1"/>
</dbReference>
<evidence type="ECO:0000313" key="3">
    <source>
        <dbReference type="EMBL" id="OZI49000.1"/>
    </source>
</evidence>
<feature type="signal peptide" evidence="2">
    <location>
        <begin position="1"/>
        <end position="28"/>
    </location>
</feature>
<keyword evidence="4" id="KW-1185">Reference proteome</keyword>
<organism evidence="3 4">
    <name type="scientific">Bordetella genomosp. 5</name>
    <dbReference type="NCBI Taxonomy" id="1395608"/>
    <lineage>
        <taxon>Bacteria</taxon>
        <taxon>Pseudomonadati</taxon>
        <taxon>Pseudomonadota</taxon>
        <taxon>Betaproteobacteria</taxon>
        <taxon>Burkholderiales</taxon>
        <taxon>Alcaligenaceae</taxon>
        <taxon>Bordetella</taxon>
    </lineage>
</organism>
<dbReference type="SUPFAM" id="SSF53850">
    <property type="entry name" value="Periplasmic binding protein-like II"/>
    <property type="match status" value="1"/>
</dbReference>
<dbReference type="OrthoDB" id="8954399at2"/>
<keyword evidence="2" id="KW-0732">Signal</keyword>
<dbReference type="PIRSF" id="PIRSF017082">
    <property type="entry name" value="YflP"/>
    <property type="match status" value="1"/>
</dbReference>
<proteinExistence type="inferred from homology"/>
<accession>A0A261TIY6</accession>
<dbReference type="AlphaFoldDB" id="A0A261TIY6"/>
<dbReference type="InterPro" id="IPR005064">
    <property type="entry name" value="BUG"/>
</dbReference>
<sequence length="327" mass="34021">MAFGNRCTPLIFAALFSTTALVPQIAAADTYPAQPVRLIIPFGAGGITDVAGRLVGQYLSEELKQQVVVENRPGAGGAIAAQTLVSAKPDGYTILLGTVGTQVVNKMLYSKLNYDPAAMTPVSLVSNSPYVLAVSEGVTAKDLPGLVTQAKANPGKLNFGSAGNGSSPHLGIELFKLATGTDIMHVPFKSGAEAVNAAIGKQVDIVIDAIPVIQPQAKAGRLTVLGIAADKRNAAEPEVRTSVEQGIPAFQIGSWNALLAPGGTPADRVEILNQALTRVLQRPEVVSRLAGMGIEPMATGPAAYREHVARETEKWSKVIAAAGTRLD</sequence>
<dbReference type="Gene3D" id="3.40.190.150">
    <property type="entry name" value="Bordetella uptake gene, domain 1"/>
    <property type="match status" value="1"/>
</dbReference>
<gene>
    <name evidence="3" type="ORF">CAL25_15365</name>
</gene>
<dbReference type="CDD" id="cd07012">
    <property type="entry name" value="PBP2_Bug_TTT"/>
    <property type="match status" value="1"/>
</dbReference>
<dbReference type="Proteomes" id="UP000216913">
    <property type="component" value="Unassembled WGS sequence"/>
</dbReference>
<dbReference type="RefSeq" id="WP_094801423.1">
    <property type="nucleotide sequence ID" value="NZ_NEVN01000010.1"/>
</dbReference>
<dbReference type="Pfam" id="PF03401">
    <property type="entry name" value="TctC"/>
    <property type="match status" value="1"/>
</dbReference>
<dbReference type="InterPro" id="IPR042100">
    <property type="entry name" value="Bug_dom1"/>
</dbReference>
<feature type="chain" id="PRO_5012537341" evidence="2">
    <location>
        <begin position="29"/>
        <end position="327"/>
    </location>
</feature>
<evidence type="ECO:0000256" key="1">
    <source>
        <dbReference type="ARBA" id="ARBA00006987"/>
    </source>
</evidence>
<evidence type="ECO:0000256" key="2">
    <source>
        <dbReference type="SAM" id="SignalP"/>
    </source>
</evidence>
<evidence type="ECO:0000313" key="4">
    <source>
        <dbReference type="Proteomes" id="UP000216913"/>
    </source>
</evidence>
<protein>
    <submittedName>
        <fullName evidence="3">Twin-arginine translocation pathway signal protein</fullName>
    </submittedName>
</protein>
<dbReference type="Gene3D" id="3.40.190.10">
    <property type="entry name" value="Periplasmic binding protein-like II"/>
    <property type="match status" value="1"/>
</dbReference>
<dbReference type="PANTHER" id="PTHR42928">
    <property type="entry name" value="TRICARBOXYLATE-BINDING PROTEIN"/>
    <property type="match status" value="1"/>
</dbReference>
<reference evidence="3 4" key="1">
    <citation type="submission" date="2017-05" db="EMBL/GenBank/DDBJ databases">
        <title>Complete and WGS of Bordetella genogroups.</title>
        <authorList>
            <person name="Spilker T."/>
            <person name="LiPuma J."/>
        </authorList>
    </citation>
    <scope>NUCLEOTIDE SEQUENCE [LARGE SCALE GENOMIC DNA]</scope>
    <source>
        <strain evidence="3 4">AU10456</strain>
    </source>
</reference>
<comment type="caution">
    <text evidence="3">The sequence shown here is derived from an EMBL/GenBank/DDBJ whole genome shotgun (WGS) entry which is preliminary data.</text>
</comment>